<name>A0A4Y9KXP4_9BRAD</name>
<sequence length="370" mass="42131">MSARIIPERIREARESVGMTDEQFADAIGVSRQSVGTYETGAFAPRGDVFSKIIAVTRQPPGFFIAPRKHTAERFLTPTWRSLKRMQRPDRLRIGRRLEWAFYIAESLAEYVELPPVHLPAIEFDYERDGNERIEEIADQLREFWSVGYGPITDLAPLLEYHGVIVIEEPVRCEDMDAVSRWQGGRPYVLYAADQESNSRKLFNMAHELGHLVLHNAVEVNSRNLDRLENQANRFAGALLLPRRTFAREIANTTIDYFISLKGRWRVAVAAMIYRCKELGILNADQVKYMWKQMNARGIRKREPLDNAFALSRPTVLGSAAQMLIDNKVKLPTEIAEDVLLNASDVESLCSLPSGSLQNKVVSFPTLRQI</sequence>
<organism evidence="3 6">
    <name type="scientific">Bradyrhizobium frederickii</name>
    <dbReference type="NCBI Taxonomy" id="2560054"/>
    <lineage>
        <taxon>Bacteria</taxon>
        <taxon>Pseudomonadati</taxon>
        <taxon>Pseudomonadota</taxon>
        <taxon>Alphaproteobacteria</taxon>
        <taxon>Hyphomicrobiales</taxon>
        <taxon>Nitrobacteraceae</taxon>
        <taxon>Bradyrhizobium</taxon>
    </lineage>
</organism>
<dbReference type="SMART" id="SM00530">
    <property type="entry name" value="HTH_XRE"/>
    <property type="match status" value="1"/>
</dbReference>
<evidence type="ECO:0000256" key="1">
    <source>
        <dbReference type="ARBA" id="ARBA00007227"/>
    </source>
</evidence>
<evidence type="ECO:0000313" key="6">
    <source>
        <dbReference type="Proteomes" id="UP000298225"/>
    </source>
</evidence>
<dbReference type="RefSeq" id="WP_126259246.1">
    <property type="nucleotide sequence ID" value="NZ_SPQS01000026.1"/>
</dbReference>
<dbReference type="Pfam" id="PF01381">
    <property type="entry name" value="HTH_3"/>
    <property type="match status" value="1"/>
</dbReference>
<dbReference type="InterPro" id="IPR010359">
    <property type="entry name" value="IrrE_HExxH"/>
</dbReference>
<dbReference type="InterPro" id="IPR001387">
    <property type="entry name" value="Cro/C1-type_HTH"/>
</dbReference>
<evidence type="ECO:0000313" key="4">
    <source>
        <dbReference type="EMBL" id="TFV69522.1"/>
    </source>
</evidence>
<dbReference type="Gene3D" id="1.10.260.40">
    <property type="entry name" value="lambda repressor-like DNA-binding domains"/>
    <property type="match status" value="1"/>
</dbReference>
<dbReference type="OrthoDB" id="9794834at2"/>
<dbReference type="CDD" id="cd00093">
    <property type="entry name" value="HTH_XRE"/>
    <property type="match status" value="1"/>
</dbReference>
<dbReference type="InterPro" id="IPR010982">
    <property type="entry name" value="Lambda_DNA-bd_dom_sf"/>
</dbReference>
<dbReference type="Proteomes" id="UP000298225">
    <property type="component" value="Unassembled WGS sequence"/>
</dbReference>
<dbReference type="AlphaFoldDB" id="A0A4Y9KXP4"/>
<proteinExistence type="inferred from homology"/>
<dbReference type="Pfam" id="PF06114">
    <property type="entry name" value="Peptidase_M78"/>
    <property type="match status" value="1"/>
</dbReference>
<dbReference type="GO" id="GO:0003677">
    <property type="term" value="F:DNA binding"/>
    <property type="evidence" value="ECO:0007669"/>
    <property type="project" value="InterPro"/>
</dbReference>
<evidence type="ECO:0000313" key="5">
    <source>
        <dbReference type="Proteomes" id="UP000297700"/>
    </source>
</evidence>
<dbReference type="Gene3D" id="1.10.10.2910">
    <property type="match status" value="1"/>
</dbReference>
<dbReference type="InterPro" id="IPR052345">
    <property type="entry name" value="Rad_response_metalloprotease"/>
</dbReference>
<dbReference type="SUPFAM" id="SSF47413">
    <property type="entry name" value="lambda repressor-like DNA-binding domains"/>
    <property type="match status" value="1"/>
</dbReference>
<accession>A0A4Y9KXP4</accession>
<comment type="similarity">
    <text evidence="1">Belongs to the short-chain fatty acyl-CoA assimilation regulator (ScfR) family.</text>
</comment>
<evidence type="ECO:0000259" key="2">
    <source>
        <dbReference type="PROSITE" id="PS50943"/>
    </source>
</evidence>
<gene>
    <name evidence="4" type="ORF">E4K64_32970</name>
    <name evidence="3" type="ORF">E4K66_27505</name>
</gene>
<dbReference type="PROSITE" id="PS50943">
    <property type="entry name" value="HTH_CROC1"/>
    <property type="match status" value="1"/>
</dbReference>
<accession>A0A4Y9NQB1</accession>
<dbReference type="EMBL" id="SPQU01000015">
    <property type="protein sequence ID" value="TFV35269.1"/>
    <property type="molecule type" value="Genomic_DNA"/>
</dbReference>
<dbReference type="EMBL" id="SPQS01000026">
    <property type="protein sequence ID" value="TFV69522.1"/>
    <property type="molecule type" value="Genomic_DNA"/>
</dbReference>
<reference evidence="4 5" key="2">
    <citation type="submission" date="2019-03" db="EMBL/GenBank/DDBJ databases">
        <title>Bradyrhizobium strains diversity.</title>
        <authorList>
            <person name="Urquiaga M.C.O."/>
            <person name="Hungria M."/>
            <person name="Delamuta J.R.M."/>
            <person name="Klepa M.S."/>
        </authorList>
    </citation>
    <scope>NUCLEOTIDE SEQUENCE [LARGE SCALE GENOMIC DNA]</scope>
    <source>
        <strain evidence="4 5">CNPSo 3426</strain>
    </source>
</reference>
<dbReference type="PANTHER" id="PTHR43236:SF1">
    <property type="entry name" value="BLL7220 PROTEIN"/>
    <property type="match status" value="1"/>
</dbReference>
<keyword evidence="6" id="KW-1185">Reference proteome</keyword>
<comment type="caution">
    <text evidence="3">The sequence shown here is derived from an EMBL/GenBank/DDBJ whole genome shotgun (WGS) entry which is preliminary data.</text>
</comment>
<feature type="domain" description="HTH cro/C1-type" evidence="2">
    <location>
        <begin position="10"/>
        <end position="64"/>
    </location>
</feature>
<reference evidence="3 6" key="1">
    <citation type="submission" date="2019-03" db="EMBL/GenBank/DDBJ databases">
        <title>Bradyrhizobium strains diversity isolated from Chamaecrista fasciculata.</title>
        <authorList>
            <person name="Urquiaga M.C.O."/>
            <person name="Hungria M."/>
            <person name="Delamuta J.R.M."/>
        </authorList>
    </citation>
    <scope>NUCLEOTIDE SEQUENCE [LARGE SCALE GENOMIC DNA]</scope>
    <source>
        <strain evidence="3 6">CNPSo 3424</strain>
    </source>
</reference>
<dbReference type="PANTHER" id="PTHR43236">
    <property type="entry name" value="ANTITOXIN HIGA1"/>
    <property type="match status" value="1"/>
</dbReference>
<evidence type="ECO:0000313" key="3">
    <source>
        <dbReference type="EMBL" id="TFV35269.1"/>
    </source>
</evidence>
<protein>
    <submittedName>
        <fullName evidence="3">ImmA/IrrE family metallo-endopeptidase</fullName>
    </submittedName>
</protein>
<dbReference type="Proteomes" id="UP000297700">
    <property type="component" value="Unassembled WGS sequence"/>
</dbReference>